<evidence type="ECO:0000313" key="5">
    <source>
        <dbReference type="Proteomes" id="UP000642070"/>
    </source>
</evidence>
<evidence type="ECO:0000256" key="1">
    <source>
        <dbReference type="SAM" id="MobiDB-lite"/>
    </source>
</evidence>
<sequence length="213" mass="21798">MVPRLVDRLGPVGVAAAVTAVLVLAGLGFLIVPALTGNGPAPGIASEAALDDAPPSSAVPSVAAPPSSAAPTSAKPASAAATLVAANFNNSYEDRVVQLVNNERRKEKCEPVRMDAKLRTAARAHSADMAAGDFTGTKGSDGSNPSERAQRAGFSGFQNELVAKGGDAGDVVKRWLRDDNSRDVLVNCDITSIGVGAAMRGRTAYWTVDTGRA</sequence>
<protein>
    <recommendedName>
        <fullName evidence="3">SCP domain-containing protein</fullName>
    </recommendedName>
</protein>
<comment type="caution">
    <text evidence="4">The sequence shown here is derived from an EMBL/GenBank/DDBJ whole genome shotgun (WGS) entry which is preliminary data.</text>
</comment>
<dbReference type="SUPFAM" id="SSF55797">
    <property type="entry name" value="PR-1-like"/>
    <property type="match status" value="1"/>
</dbReference>
<dbReference type="AlphaFoldDB" id="A0A917WPX6"/>
<name>A0A917WPX6_9ACTN</name>
<dbReference type="PANTHER" id="PTHR31157">
    <property type="entry name" value="SCP DOMAIN-CONTAINING PROTEIN"/>
    <property type="match status" value="1"/>
</dbReference>
<dbReference type="InterPro" id="IPR014044">
    <property type="entry name" value="CAP_dom"/>
</dbReference>
<gene>
    <name evidence="4" type="ORF">GCM10007977_021740</name>
</gene>
<feature type="domain" description="SCP" evidence="3">
    <location>
        <begin position="98"/>
        <end position="208"/>
    </location>
</feature>
<dbReference type="RefSeq" id="WP_190249631.1">
    <property type="nucleotide sequence ID" value="NZ_BMPI01000008.1"/>
</dbReference>
<feature type="transmembrane region" description="Helical" evidence="2">
    <location>
        <begin position="12"/>
        <end position="35"/>
    </location>
</feature>
<feature type="compositionally biased region" description="Polar residues" evidence="1">
    <location>
        <begin position="137"/>
        <end position="147"/>
    </location>
</feature>
<keyword evidence="2" id="KW-0472">Membrane</keyword>
<dbReference type="EMBL" id="BMPI01000008">
    <property type="protein sequence ID" value="GGM20145.1"/>
    <property type="molecule type" value="Genomic_DNA"/>
</dbReference>
<dbReference type="Proteomes" id="UP000642070">
    <property type="component" value="Unassembled WGS sequence"/>
</dbReference>
<organism evidence="4 5">
    <name type="scientific">Dactylosporangium sucinum</name>
    <dbReference type="NCBI Taxonomy" id="1424081"/>
    <lineage>
        <taxon>Bacteria</taxon>
        <taxon>Bacillati</taxon>
        <taxon>Actinomycetota</taxon>
        <taxon>Actinomycetes</taxon>
        <taxon>Micromonosporales</taxon>
        <taxon>Micromonosporaceae</taxon>
        <taxon>Dactylosporangium</taxon>
    </lineage>
</organism>
<evidence type="ECO:0000259" key="3">
    <source>
        <dbReference type="Pfam" id="PF00188"/>
    </source>
</evidence>
<evidence type="ECO:0000256" key="2">
    <source>
        <dbReference type="SAM" id="Phobius"/>
    </source>
</evidence>
<keyword evidence="2" id="KW-0812">Transmembrane</keyword>
<dbReference type="PANTHER" id="PTHR31157:SF1">
    <property type="entry name" value="SCP DOMAIN-CONTAINING PROTEIN"/>
    <property type="match status" value="1"/>
</dbReference>
<feature type="region of interest" description="Disordered" evidence="1">
    <location>
        <begin position="125"/>
        <end position="150"/>
    </location>
</feature>
<dbReference type="InterPro" id="IPR035940">
    <property type="entry name" value="CAP_sf"/>
</dbReference>
<reference evidence="4" key="2">
    <citation type="submission" date="2020-09" db="EMBL/GenBank/DDBJ databases">
        <authorList>
            <person name="Sun Q."/>
            <person name="Ohkuma M."/>
        </authorList>
    </citation>
    <scope>NUCLEOTIDE SEQUENCE</scope>
    <source>
        <strain evidence="4">JCM 19831</strain>
    </source>
</reference>
<proteinExistence type="predicted"/>
<accession>A0A917WPX6</accession>
<dbReference type="CDD" id="cd05379">
    <property type="entry name" value="CAP_bacterial"/>
    <property type="match status" value="1"/>
</dbReference>
<reference evidence="4" key="1">
    <citation type="journal article" date="2014" name="Int. J. Syst. Evol. Microbiol.">
        <title>Complete genome sequence of Corynebacterium casei LMG S-19264T (=DSM 44701T), isolated from a smear-ripened cheese.</title>
        <authorList>
            <consortium name="US DOE Joint Genome Institute (JGI-PGF)"/>
            <person name="Walter F."/>
            <person name="Albersmeier A."/>
            <person name="Kalinowski J."/>
            <person name="Ruckert C."/>
        </authorList>
    </citation>
    <scope>NUCLEOTIDE SEQUENCE</scope>
    <source>
        <strain evidence="4">JCM 19831</strain>
    </source>
</reference>
<dbReference type="Gene3D" id="3.40.33.10">
    <property type="entry name" value="CAP"/>
    <property type="match status" value="1"/>
</dbReference>
<keyword evidence="2" id="KW-1133">Transmembrane helix</keyword>
<keyword evidence="5" id="KW-1185">Reference proteome</keyword>
<dbReference type="Pfam" id="PF00188">
    <property type="entry name" value="CAP"/>
    <property type="match status" value="1"/>
</dbReference>
<evidence type="ECO:0000313" key="4">
    <source>
        <dbReference type="EMBL" id="GGM20145.1"/>
    </source>
</evidence>
<feature type="region of interest" description="Disordered" evidence="1">
    <location>
        <begin position="46"/>
        <end position="73"/>
    </location>
</feature>